<name>A0A2T7EIY8_9POAL</name>
<proteinExistence type="predicted"/>
<evidence type="ECO:0000313" key="1">
    <source>
        <dbReference type="EMBL" id="PUZ67801.1"/>
    </source>
</evidence>
<organism evidence="1 2">
    <name type="scientific">Panicum hallii var. hallii</name>
    <dbReference type="NCBI Taxonomy" id="1504633"/>
    <lineage>
        <taxon>Eukaryota</taxon>
        <taxon>Viridiplantae</taxon>
        <taxon>Streptophyta</taxon>
        <taxon>Embryophyta</taxon>
        <taxon>Tracheophyta</taxon>
        <taxon>Spermatophyta</taxon>
        <taxon>Magnoliopsida</taxon>
        <taxon>Liliopsida</taxon>
        <taxon>Poales</taxon>
        <taxon>Poaceae</taxon>
        <taxon>PACMAD clade</taxon>
        <taxon>Panicoideae</taxon>
        <taxon>Panicodae</taxon>
        <taxon>Paniceae</taxon>
        <taxon>Panicinae</taxon>
        <taxon>Panicum</taxon>
        <taxon>Panicum sect. Panicum</taxon>
    </lineage>
</organism>
<dbReference type="AlphaFoldDB" id="A0A2T7EIY8"/>
<dbReference type="Proteomes" id="UP000244336">
    <property type="component" value="Chromosome 3"/>
</dbReference>
<reference evidence="1 2" key="1">
    <citation type="submission" date="2018-04" db="EMBL/GenBank/DDBJ databases">
        <title>WGS assembly of Panicum hallii var. hallii HAL2.</title>
        <authorList>
            <person name="Lovell J."/>
            <person name="Jenkins J."/>
            <person name="Lowry D."/>
            <person name="Mamidi S."/>
            <person name="Sreedasyam A."/>
            <person name="Weng X."/>
            <person name="Barry K."/>
            <person name="Bonette J."/>
            <person name="Campitelli B."/>
            <person name="Daum C."/>
            <person name="Gordon S."/>
            <person name="Gould B."/>
            <person name="Lipzen A."/>
            <person name="MacQueen A."/>
            <person name="Palacio-Mejia J."/>
            <person name="Plott C."/>
            <person name="Shakirov E."/>
            <person name="Shu S."/>
            <person name="Yoshinaga Y."/>
            <person name="Zane M."/>
            <person name="Rokhsar D."/>
            <person name="Grimwood J."/>
            <person name="Schmutz J."/>
            <person name="Juenger T."/>
        </authorList>
    </citation>
    <scope>NUCLEOTIDE SEQUENCE [LARGE SCALE GENOMIC DNA]</scope>
    <source>
        <strain evidence="2">cv. HAL2</strain>
    </source>
</reference>
<keyword evidence="2" id="KW-1185">Reference proteome</keyword>
<dbReference type="EMBL" id="CM009751">
    <property type="protein sequence ID" value="PUZ67801.1"/>
    <property type="molecule type" value="Genomic_DNA"/>
</dbReference>
<evidence type="ECO:0000313" key="2">
    <source>
        <dbReference type="Proteomes" id="UP000244336"/>
    </source>
</evidence>
<accession>A0A2T7EIY8</accession>
<gene>
    <name evidence="1" type="ORF">GQ55_3G463700</name>
</gene>
<dbReference type="Gramene" id="PUZ67801">
    <property type="protein sequence ID" value="PUZ67801"/>
    <property type="gene ID" value="GQ55_3G463700"/>
</dbReference>
<protein>
    <submittedName>
        <fullName evidence="1">Uncharacterized protein</fullName>
    </submittedName>
</protein>
<sequence>MTLNPWREKLIRMFRTGGIPAVPSKWLGPSQIEAWR</sequence>